<evidence type="ECO:0000313" key="7">
    <source>
        <dbReference type="Proteomes" id="UP000539175"/>
    </source>
</evidence>
<keyword evidence="4 5" id="KW-0472">Membrane</keyword>
<feature type="transmembrane region" description="Helical" evidence="5">
    <location>
        <begin position="51"/>
        <end position="72"/>
    </location>
</feature>
<feature type="transmembrane region" description="Helical" evidence="5">
    <location>
        <begin position="160"/>
        <end position="183"/>
    </location>
</feature>
<accession>A0A7X0B4Y2</accession>
<evidence type="ECO:0000313" key="6">
    <source>
        <dbReference type="EMBL" id="MBB6254259.1"/>
    </source>
</evidence>
<reference evidence="6 7" key="1">
    <citation type="submission" date="2020-08" db="EMBL/GenBank/DDBJ databases">
        <title>Genomic Encyclopedia of Type Strains, Phase IV (KMG-IV): sequencing the most valuable type-strain genomes for metagenomic binning, comparative biology and taxonomic classification.</title>
        <authorList>
            <person name="Goeker M."/>
        </authorList>
    </citation>
    <scope>NUCLEOTIDE SEQUENCE [LARGE SCALE GENOMIC DNA]</scope>
    <source>
        <strain evidence="6 7">DSM 22198</strain>
    </source>
</reference>
<dbReference type="InterPro" id="IPR007300">
    <property type="entry name" value="CidB/LrgB"/>
</dbReference>
<dbReference type="RefSeq" id="WP_246463330.1">
    <property type="nucleotide sequence ID" value="NZ_JACIIZ010000016.1"/>
</dbReference>
<keyword evidence="6" id="KW-0378">Hydrolase</keyword>
<dbReference type="PANTHER" id="PTHR30249">
    <property type="entry name" value="PUTATIVE SEROTONIN TRANSPORTER"/>
    <property type="match status" value="1"/>
</dbReference>
<sequence length="244" mass="25529">MGKGLMEKGLGDIWVYLSASPLLWLGATLVAYLAGLWIYTRTHRNPFANPVALATLCLVTLLLATDTPYATYFNGAQFIHFLLGPATVALAVPLWRHRADVRRGALPLAIAMLAGSATAVVAAVFIANTLGADRQTVLSLAPKSVTTPIAMGISERIGGIPSLTAAMVMVTGMLGAIFGPLLLRWLKIGDDRAKGLSMGMAAHGVGTAISYTMSPLAGSFAGIAMALNGLITALLVPLLLTWLM</sequence>
<dbReference type="Proteomes" id="UP000539175">
    <property type="component" value="Unassembled WGS sequence"/>
</dbReference>
<protein>
    <submittedName>
        <fullName evidence="6">Putative murein hydrolase (TIGR00659 family)</fullName>
    </submittedName>
</protein>
<dbReference type="AlphaFoldDB" id="A0A7X0B4Y2"/>
<feature type="transmembrane region" description="Helical" evidence="5">
    <location>
        <begin position="108"/>
        <end position="130"/>
    </location>
</feature>
<evidence type="ECO:0000256" key="5">
    <source>
        <dbReference type="SAM" id="Phobius"/>
    </source>
</evidence>
<keyword evidence="7" id="KW-1185">Reference proteome</keyword>
<feature type="transmembrane region" description="Helical" evidence="5">
    <location>
        <begin position="78"/>
        <end position="96"/>
    </location>
</feature>
<dbReference type="EMBL" id="JACIIZ010000016">
    <property type="protein sequence ID" value="MBB6254259.1"/>
    <property type="molecule type" value="Genomic_DNA"/>
</dbReference>
<evidence type="ECO:0000256" key="4">
    <source>
        <dbReference type="ARBA" id="ARBA00023136"/>
    </source>
</evidence>
<keyword evidence="3 5" id="KW-1133">Transmembrane helix</keyword>
<evidence type="ECO:0000256" key="3">
    <source>
        <dbReference type="ARBA" id="ARBA00022989"/>
    </source>
</evidence>
<dbReference type="GO" id="GO:0016020">
    <property type="term" value="C:membrane"/>
    <property type="evidence" value="ECO:0007669"/>
    <property type="project" value="UniProtKB-SubCell"/>
</dbReference>
<dbReference type="GO" id="GO:0016787">
    <property type="term" value="F:hydrolase activity"/>
    <property type="evidence" value="ECO:0007669"/>
    <property type="project" value="UniProtKB-KW"/>
</dbReference>
<proteinExistence type="predicted"/>
<comment type="caution">
    <text evidence="6">The sequence shown here is derived from an EMBL/GenBank/DDBJ whole genome shotgun (WGS) entry which is preliminary data.</text>
</comment>
<evidence type="ECO:0000256" key="1">
    <source>
        <dbReference type="ARBA" id="ARBA00004141"/>
    </source>
</evidence>
<feature type="transmembrane region" description="Helical" evidence="5">
    <location>
        <begin position="13"/>
        <end position="39"/>
    </location>
</feature>
<name>A0A7X0B4Y2_9PROT</name>
<feature type="transmembrane region" description="Helical" evidence="5">
    <location>
        <begin position="195"/>
        <end position="214"/>
    </location>
</feature>
<comment type="subcellular location">
    <subcellularLocation>
        <location evidence="1">Membrane</location>
        <topology evidence="1">Multi-pass membrane protein</topology>
    </subcellularLocation>
</comment>
<dbReference type="Pfam" id="PF04172">
    <property type="entry name" value="LrgB"/>
    <property type="match status" value="1"/>
</dbReference>
<dbReference type="PANTHER" id="PTHR30249:SF0">
    <property type="entry name" value="PLASTIDAL GLYCOLATE_GLYCERATE TRANSLOCATOR 1, CHLOROPLASTIC"/>
    <property type="match status" value="1"/>
</dbReference>
<keyword evidence="2 5" id="KW-0812">Transmembrane</keyword>
<organism evidence="6 7">
    <name type="scientific">Nitrospirillum iridis</name>
    <dbReference type="NCBI Taxonomy" id="765888"/>
    <lineage>
        <taxon>Bacteria</taxon>
        <taxon>Pseudomonadati</taxon>
        <taxon>Pseudomonadota</taxon>
        <taxon>Alphaproteobacteria</taxon>
        <taxon>Rhodospirillales</taxon>
        <taxon>Azospirillaceae</taxon>
        <taxon>Nitrospirillum</taxon>
    </lineage>
</organism>
<feature type="transmembrane region" description="Helical" evidence="5">
    <location>
        <begin position="220"/>
        <end position="243"/>
    </location>
</feature>
<evidence type="ECO:0000256" key="2">
    <source>
        <dbReference type="ARBA" id="ARBA00022692"/>
    </source>
</evidence>
<gene>
    <name evidence="6" type="ORF">FHS74_004845</name>
</gene>